<proteinExistence type="predicted"/>
<reference evidence="4" key="1">
    <citation type="submission" date="2022-10" db="EMBL/GenBank/DDBJ databases">
        <authorList>
            <person name="Chen Y."/>
            <person name="Dougan E. K."/>
            <person name="Chan C."/>
            <person name="Rhodes N."/>
            <person name="Thang M."/>
        </authorList>
    </citation>
    <scope>NUCLEOTIDE SEQUENCE</scope>
</reference>
<feature type="region of interest" description="Disordered" evidence="2">
    <location>
        <begin position="155"/>
        <end position="174"/>
    </location>
</feature>
<dbReference type="InterPro" id="IPR000571">
    <property type="entry name" value="Znf_CCCH"/>
</dbReference>
<keyword evidence="6" id="KW-1185">Reference proteome</keyword>
<dbReference type="PROSITE" id="PS50103">
    <property type="entry name" value="ZF_C3H1"/>
    <property type="match status" value="1"/>
</dbReference>
<feature type="region of interest" description="Disordered" evidence="2">
    <location>
        <begin position="1"/>
        <end position="126"/>
    </location>
</feature>
<organism evidence="4">
    <name type="scientific">Cladocopium goreaui</name>
    <dbReference type="NCBI Taxonomy" id="2562237"/>
    <lineage>
        <taxon>Eukaryota</taxon>
        <taxon>Sar</taxon>
        <taxon>Alveolata</taxon>
        <taxon>Dinophyceae</taxon>
        <taxon>Suessiales</taxon>
        <taxon>Symbiodiniaceae</taxon>
        <taxon>Cladocopium</taxon>
    </lineage>
</organism>
<feature type="compositionally biased region" description="Low complexity" evidence="2">
    <location>
        <begin position="64"/>
        <end position="76"/>
    </location>
</feature>
<accession>A0A9P1DDE1</accession>
<dbReference type="AlphaFoldDB" id="A0A9P1DDE1"/>
<keyword evidence="1" id="KW-0863">Zinc-finger</keyword>
<evidence type="ECO:0000313" key="6">
    <source>
        <dbReference type="Proteomes" id="UP001152797"/>
    </source>
</evidence>
<reference evidence="5 6" key="2">
    <citation type="submission" date="2024-05" db="EMBL/GenBank/DDBJ databases">
        <authorList>
            <person name="Chen Y."/>
            <person name="Shah S."/>
            <person name="Dougan E. K."/>
            <person name="Thang M."/>
            <person name="Chan C."/>
        </authorList>
    </citation>
    <scope>NUCLEOTIDE SEQUENCE [LARGE SCALE GENOMIC DNA]</scope>
</reference>
<dbReference type="EMBL" id="CAMXCT010004090">
    <property type="protein sequence ID" value="CAI4007606.1"/>
    <property type="molecule type" value="Genomic_DNA"/>
</dbReference>
<feature type="zinc finger region" description="C3H1-type" evidence="1">
    <location>
        <begin position="223"/>
        <end position="250"/>
    </location>
</feature>
<dbReference type="OrthoDB" id="411372at2759"/>
<evidence type="ECO:0000313" key="5">
    <source>
        <dbReference type="EMBL" id="CAL4794918.1"/>
    </source>
</evidence>
<sequence>IFGPGQAPQAVKHGAKPHVAPAQDGSGPAQRAQREPEAPKASPAESPEASTSSKGAYEAHEETTASASAWTSAEASNRQRPGPNGAHDQHVEEDSDTESEASPSPSTRGFQRRLRCHSSPPGDGRALHTVAFFDRDVSDDKMKVYASELSQRVKKRSFTKETTSPGGSSETTLNGYVPHLSPTSPESLPNHEGFGLPAEVAEAALVEAMQTKLPSCGSLGHPEACRRPCIYFLQGNCENGDACVYCHLPHPEKTPKLDKRQRTIVQGLERPELLALIFTFCKAKAEDVGFSREAGEILQLLEEESKGAKPLSDFISERDIRNLQKTLARMNFSNLICLVTHQSPNRAGLFPESAERLSSALESDPIKVHSPSKLLLLSRSERRSKGSQGPTCISGRIFDNSRGQIGCWGRVLTIAEDDPGFRLGPNGLVELVPPPSTERNFYEDRNQSFLLEKLQGLISAKPSAQRAFPKGKLAFVTAAQASELQSIARSHELQGEFTLMIEASCEQDKLPIKAEARYFEFEKRGVETKLPVRPKELITFRITVLKLLQDSKVDPTLEDTLTKFSGTQGIFTEKLSPPGRAQKLGSDKSKPLAFRKGGGTCLGLVGDYDELPKGKNSGWFQPSRSQTIAATQLDEDIDENVENREVGAADTPMPGAEVGAKRTSQASNISISVGVVNAGGYLSLQERIKVSRSTSDASSSKVSQRPFRPSTPAKAAKPVGLVLCAILASLISLIRLLDGKVANASTGACIRSELRMRCLFGWYPISFSPCWSGSSLSGGLCRRPYFYCPVLVSHGKLNPGLATVLYHDWFGRVSQQNSGGR</sequence>
<keyword evidence="1" id="KW-0479">Metal-binding</keyword>
<evidence type="ECO:0000256" key="1">
    <source>
        <dbReference type="PROSITE-ProRule" id="PRU00723"/>
    </source>
</evidence>
<dbReference type="GO" id="GO:0008270">
    <property type="term" value="F:zinc ion binding"/>
    <property type="evidence" value="ECO:0007669"/>
    <property type="project" value="UniProtKB-KW"/>
</dbReference>
<evidence type="ECO:0000259" key="3">
    <source>
        <dbReference type="PROSITE" id="PS50103"/>
    </source>
</evidence>
<gene>
    <name evidence="4" type="ORF">C1SCF055_LOCUS33147</name>
</gene>
<feature type="domain" description="C3H1-type" evidence="3">
    <location>
        <begin position="223"/>
        <end position="250"/>
    </location>
</feature>
<protein>
    <submittedName>
        <fullName evidence="5">C3H1-type domain-containing protein</fullName>
    </submittedName>
</protein>
<keyword evidence="1" id="KW-0862">Zinc</keyword>
<evidence type="ECO:0000256" key="2">
    <source>
        <dbReference type="SAM" id="MobiDB-lite"/>
    </source>
</evidence>
<evidence type="ECO:0000313" key="4">
    <source>
        <dbReference type="EMBL" id="CAI4007606.1"/>
    </source>
</evidence>
<dbReference type="Proteomes" id="UP001152797">
    <property type="component" value="Unassembled WGS sequence"/>
</dbReference>
<feature type="compositionally biased region" description="Low complexity" evidence="2">
    <location>
        <begin position="160"/>
        <end position="172"/>
    </location>
</feature>
<feature type="non-terminal residue" evidence="4">
    <location>
        <position position="1"/>
    </location>
</feature>
<name>A0A9P1DDE1_9DINO</name>
<comment type="caution">
    <text evidence="4">The sequence shown here is derived from an EMBL/GenBank/DDBJ whole genome shotgun (WGS) entry which is preliminary data.</text>
</comment>
<dbReference type="EMBL" id="CAMXCT020004090">
    <property type="protein sequence ID" value="CAL1160981.1"/>
    <property type="molecule type" value="Genomic_DNA"/>
</dbReference>
<feature type="compositionally biased region" description="Polar residues" evidence="2">
    <location>
        <begin position="100"/>
        <end position="109"/>
    </location>
</feature>
<dbReference type="EMBL" id="CAMXCT030004090">
    <property type="protein sequence ID" value="CAL4794918.1"/>
    <property type="molecule type" value="Genomic_DNA"/>
</dbReference>
<feature type="compositionally biased region" description="Low complexity" evidence="2">
    <location>
        <begin position="39"/>
        <end position="56"/>
    </location>
</feature>